<feature type="region of interest" description="Disordered" evidence="2">
    <location>
        <begin position="220"/>
        <end position="242"/>
    </location>
</feature>
<sequence>MSNLTKLEFAALDISGKNYLSWTLDAEIHLEAKNLGDTIKVGNQASPQDRAKSMTFIRHHLHEELKSEYLTVKDPLVLWNDLKERYENKKSVVLPKACYNWLNLRLQDFKSVSEEKITDEDMLEKKFTTFHASNMLLQQQYRERKFTKYFELIPCLLVTKQNNELLLKNYESRSTGSTPFPEPNGTSFDKHRGNYVRGLGCGRGRNNQYREDRTYNCLKRNNTPYHQKNQNGKGLQNKPSKGHENKCYRCGMEGHWSSTCRTPKHLIDLYQASIKEKGKGIETNFVNHNDPEDPMNSLDLSNGVDMTHLDVSNFFEDVDGKFDNLIGDGNVHTN</sequence>
<dbReference type="InterPro" id="IPR036875">
    <property type="entry name" value="Znf_CCHC_sf"/>
</dbReference>
<dbReference type="Gene3D" id="4.10.60.10">
    <property type="entry name" value="Zinc finger, CCHC-type"/>
    <property type="match status" value="1"/>
</dbReference>
<keyword evidence="1" id="KW-0863">Zinc-finger</keyword>
<evidence type="ECO:0000313" key="5">
    <source>
        <dbReference type="Proteomes" id="UP001459277"/>
    </source>
</evidence>
<accession>A0AAW2CIA4</accession>
<gene>
    <name evidence="4" type="ORF">SO802_017543</name>
</gene>
<protein>
    <recommendedName>
        <fullName evidence="3">CCHC-type domain-containing protein</fullName>
    </recommendedName>
</protein>
<evidence type="ECO:0000256" key="2">
    <source>
        <dbReference type="SAM" id="MobiDB-lite"/>
    </source>
</evidence>
<evidence type="ECO:0000259" key="3">
    <source>
        <dbReference type="PROSITE" id="PS50158"/>
    </source>
</evidence>
<feature type="compositionally biased region" description="Polar residues" evidence="2">
    <location>
        <begin position="220"/>
        <end position="239"/>
    </location>
</feature>
<feature type="domain" description="CCHC-type" evidence="3">
    <location>
        <begin position="246"/>
        <end position="261"/>
    </location>
</feature>
<dbReference type="GO" id="GO:0008270">
    <property type="term" value="F:zinc ion binding"/>
    <property type="evidence" value="ECO:0007669"/>
    <property type="project" value="UniProtKB-KW"/>
</dbReference>
<dbReference type="InterPro" id="IPR001878">
    <property type="entry name" value="Znf_CCHC"/>
</dbReference>
<dbReference type="PANTHER" id="PTHR33325">
    <property type="entry name" value="ZINC FINGER, CCHC-TYPE-RELATED"/>
    <property type="match status" value="1"/>
</dbReference>
<dbReference type="SUPFAM" id="SSF57756">
    <property type="entry name" value="Retrovirus zinc finger-like domains"/>
    <property type="match status" value="1"/>
</dbReference>
<dbReference type="SMART" id="SM00343">
    <property type="entry name" value="ZnF_C2HC"/>
    <property type="match status" value="1"/>
</dbReference>
<comment type="caution">
    <text evidence="4">The sequence shown here is derived from an EMBL/GenBank/DDBJ whole genome shotgun (WGS) entry which is preliminary data.</text>
</comment>
<keyword evidence="1" id="KW-0479">Metal-binding</keyword>
<dbReference type="PROSITE" id="PS50158">
    <property type="entry name" value="ZF_CCHC"/>
    <property type="match status" value="1"/>
</dbReference>
<dbReference type="AlphaFoldDB" id="A0AAW2CIA4"/>
<evidence type="ECO:0000313" key="4">
    <source>
        <dbReference type="EMBL" id="KAK9997940.1"/>
    </source>
</evidence>
<reference evidence="4 5" key="1">
    <citation type="submission" date="2024-01" db="EMBL/GenBank/DDBJ databases">
        <title>A telomere-to-telomere, gap-free genome of sweet tea (Lithocarpus litseifolius).</title>
        <authorList>
            <person name="Zhou J."/>
        </authorList>
    </citation>
    <scope>NUCLEOTIDE SEQUENCE [LARGE SCALE GENOMIC DNA]</scope>
    <source>
        <strain evidence="4">Zhou-2022a</strain>
        <tissue evidence="4">Leaf</tissue>
    </source>
</reference>
<keyword evidence="1" id="KW-0862">Zinc</keyword>
<name>A0AAW2CIA4_9ROSI</name>
<dbReference type="EMBL" id="JAZDWU010000006">
    <property type="protein sequence ID" value="KAK9997940.1"/>
    <property type="molecule type" value="Genomic_DNA"/>
</dbReference>
<evidence type="ECO:0000256" key="1">
    <source>
        <dbReference type="PROSITE-ProRule" id="PRU00047"/>
    </source>
</evidence>
<dbReference type="Proteomes" id="UP001459277">
    <property type="component" value="Unassembled WGS sequence"/>
</dbReference>
<dbReference type="GO" id="GO:0003676">
    <property type="term" value="F:nucleic acid binding"/>
    <property type="evidence" value="ECO:0007669"/>
    <property type="project" value="InterPro"/>
</dbReference>
<keyword evidence="5" id="KW-1185">Reference proteome</keyword>
<organism evidence="4 5">
    <name type="scientific">Lithocarpus litseifolius</name>
    <dbReference type="NCBI Taxonomy" id="425828"/>
    <lineage>
        <taxon>Eukaryota</taxon>
        <taxon>Viridiplantae</taxon>
        <taxon>Streptophyta</taxon>
        <taxon>Embryophyta</taxon>
        <taxon>Tracheophyta</taxon>
        <taxon>Spermatophyta</taxon>
        <taxon>Magnoliopsida</taxon>
        <taxon>eudicotyledons</taxon>
        <taxon>Gunneridae</taxon>
        <taxon>Pentapetalae</taxon>
        <taxon>rosids</taxon>
        <taxon>fabids</taxon>
        <taxon>Fagales</taxon>
        <taxon>Fagaceae</taxon>
        <taxon>Lithocarpus</taxon>
    </lineage>
</organism>
<dbReference type="PANTHER" id="PTHR33325:SF5">
    <property type="entry name" value="TRANSCRIPTION FACTOR INTERACTOR AND REGULATOR CCHC(ZN) FAMILY"/>
    <property type="match status" value="1"/>
</dbReference>
<proteinExistence type="predicted"/>